<protein>
    <submittedName>
        <fullName evidence="1">Uncharacterized protein</fullName>
    </submittedName>
</protein>
<name>A0A0C9XIT4_9AGAR</name>
<organism evidence="1 2">
    <name type="scientific">Laccaria amethystina LaAM-08-1</name>
    <dbReference type="NCBI Taxonomy" id="1095629"/>
    <lineage>
        <taxon>Eukaryota</taxon>
        <taxon>Fungi</taxon>
        <taxon>Dikarya</taxon>
        <taxon>Basidiomycota</taxon>
        <taxon>Agaricomycotina</taxon>
        <taxon>Agaricomycetes</taxon>
        <taxon>Agaricomycetidae</taxon>
        <taxon>Agaricales</taxon>
        <taxon>Agaricineae</taxon>
        <taxon>Hydnangiaceae</taxon>
        <taxon>Laccaria</taxon>
    </lineage>
</organism>
<dbReference type="HOGENOM" id="CLU_2085199_0_0_1"/>
<dbReference type="EMBL" id="KN838732">
    <property type="protein sequence ID" value="KIJ96112.1"/>
    <property type="molecule type" value="Genomic_DNA"/>
</dbReference>
<sequence length="117" mass="13248">MRDRGGMRQKGTGCEWRVRVGGVQDDDNCRDTVVMRNVECASVFQKEIVIVCCVGGQMNEWMQGEEDNENDESRCMSKWESQSQKQLPLTLRVALPHYGLISESGSTLRPQCCCRSV</sequence>
<reference evidence="1 2" key="1">
    <citation type="submission" date="2014-04" db="EMBL/GenBank/DDBJ databases">
        <authorList>
            <consortium name="DOE Joint Genome Institute"/>
            <person name="Kuo A."/>
            <person name="Kohler A."/>
            <person name="Nagy L.G."/>
            <person name="Floudas D."/>
            <person name="Copeland A."/>
            <person name="Barry K.W."/>
            <person name="Cichocki N."/>
            <person name="Veneault-Fourrey C."/>
            <person name="LaButti K."/>
            <person name="Lindquist E.A."/>
            <person name="Lipzen A."/>
            <person name="Lundell T."/>
            <person name="Morin E."/>
            <person name="Murat C."/>
            <person name="Sun H."/>
            <person name="Tunlid A."/>
            <person name="Henrissat B."/>
            <person name="Grigoriev I.V."/>
            <person name="Hibbett D.S."/>
            <person name="Martin F."/>
            <person name="Nordberg H.P."/>
            <person name="Cantor M.N."/>
            <person name="Hua S.X."/>
        </authorList>
    </citation>
    <scope>NUCLEOTIDE SEQUENCE [LARGE SCALE GENOMIC DNA]</scope>
    <source>
        <strain evidence="1 2">LaAM-08-1</strain>
    </source>
</reference>
<proteinExistence type="predicted"/>
<keyword evidence="2" id="KW-1185">Reference proteome</keyword>
<evidence type="ECO:0000313" key="1">
    <source>
        <dbReference type="EMBL" id="KIJ96112.1"/>
    </source>
</evidence>
<reference evidence="2" key="2">
    <citation type="submission" date="2015-01" db="EMBL/GenBank/DDBJ databases">
        <title>Evolutionary Origins and Diversification of the Mycorrhizal Mutualists.</title>
        <authorList>
            <consortium name="DOE Joint Genome Institute"/>
            <consortium name="Mycorrhizal Genomics Consortium"/>
            <person name="Kohler A."/>
            <person name="Kuo A."/>
            <person name="Nagy L.G."/>
            <person name="Floudas D."/>
            <person name="Copeland A."/>
            <person name="Barry K.W."/>
            <person name="Cichocki N."/>
            <person name="Veneault-Fourrey C."/>
            <person name="LaButti K."/>
            <person name="Lindquist E.A."/>
            <person name="Lipzen A."/>
            <person name="Lundell T."/>
            <person name="Morin E."/>
            <person name="Murat C."/>
            <person name="Riley R."/>
            <person name="Ohm R."/>
            <person name="Sun H."/>
            <person name="Tunlid A."/>
            <person name="Henrissat B."/>
            <person name="Grigoriev I.V."/>
            <person name="Hibbett D.S."/>
            <person name="Martin F."/>
        </authorList>
    </citation>
    <scope>NUCLEOTIDE SEQUENCE [LARGE SCALE GENOMIC DNA]</scope>
    <source>
        <strain evidence="2">LaAM-08-1</strain>
    </source>
</reference>
<evidence type="ECO:0000313" key="2">
    <source>
        <dbReference type="Proteomes" id="UP000054477"/>
    </source>
</evidence>
<gene>
    <name evidence="1" type="ORF">K443DRAFT_295231</name>
</gene>
<dbReference type="AlphaFoldDB" id="A0A0C9XIT4"/>
<dbReference type="Proteomes" id="UP000054477">
    <property type="component" value="Unassembled WGS sequence"/>
</dbReference>
<accession>A0A0C9XIT4</accession>